<dbReference type="EMBL" id="HBIU01063298">
    <property type="protein sequence ID" value="CAE0656400.1"/>
    <property type="molecule type" value="Transcribed_RNA"/>
</dbReference>
<proteinExistence type="inferred from homology"/>
<dbReference type="InterPro" id="IPR006571">
    <property type="entry name" value="TLDc_dom"/>
</dbReference>
<dbReference type="GO" id="GO:0005739">
    <property type="term" value="C:mitochondrion"/>
    <property type="evidence" value="ECO:0007669"/>
    <property type="project" value="UniProtKB-SubCell"/>
</dbReference>
<keyword evidence="3" id="KW-0496">Mitochondrion</keyword>
<evidence type="ECO:0000256" key="5">
    <source>
        <dbReference type="SAM" id="MobiDB-lite"/>
    </source>
</evidence>
<gene>
    <name evidence="7" type="ORF">HAKA00212_LOCUS27214</name>
</gene>
<dbReference type="AlphaFoldDB" id="A0A7S4DL73"/>
<protein>
    <recommendedName>
        <fullName evidence="4">Oxidation resistance protein 1</fullName>
    </recommendedName>
</protein>
<organism evidence="7">
    <name type="scientific">Heterosigma akashiwo</name>
    <name type="common">Chromophytic alga</name>
    <name type="synonym">Heterosigma carterae</name>
    <dbReference type="NCBI Taxonomy" id="2829"/>
    <lineage>
        <taxon>Eukaryota</taxon>
        <taxon>Sar</taxon>
        <taxon>Stramenopiles</taxon>
        <taxon>Ochrophyta</taxon>
        <taxon>Raphidophyceae</taxon>
        <taxon>Chattonellales</taxon>
        <taxon>Chattonellaceae</taxon>
        <taxon>Heterosigma</taxon>
    </lineage>
</organism>
<accession>A0A7S4DL73</accession>
<feature type="compositionally biased region" description="Pro residues" evidence="5">
    <location>
        <begin position="116"/>
        <end position="132"/>
    </location>
</feature>
<evidence type="ECO:0000259" key="6">
    <source>
        <dbReference type="PROSITE" id="PS51886"/>
    </source>
</evidence>
<comment type="subcellular location">
    <subcellularLocation>
        <location evidence="1">Mitochondrion</location>
    </subcellularLocation>
</comment>
<reference evidence="7" key="1">
    <citation type="submission" date="2021-01" db="EMBL/GenBank/DDBJ databases">
        <authorList>
            <person name="Corre E."/>
            <person name="Pelletier E."/>
            <person name="Niang G."/>
            <person name="Scheremetjew M."/>
            <person name="Finn R."/>
            <person name="Kale V."/>
            <person name="Holt S."/>
            <person name="Cochrane G."/>
            <person name="Meng A."/>
            <person name="Brown T."/>
            <person name="Cohen L."/>
        </authorList>
    </citation>
    <scope>NUCLEOTIDE SEQUENCE</scope>
    <source>
        <strain evidence="7">CCMP3107</strain>
    </source>
</reference>
<evidence type="ECO:0000256" key="3">
    <source>
        <dbReference type="ARBA" id="ARBA00023128"/>
    </source>
</evidence>
<dbReference type="SMART" id="SM00584">
    <property type="entry name" value="TLDc"/>
    <property type="match status" value="1"/>
</dbReference>
<dbReference type="Pfam" id="PF07534">
    <property type="entry name" value="TLD"/>
    <property type="match status" value="1"/>
</dbReference>
<sequence length="182" mass="18793">MLQLADGVAPTLLVVKDHTGAVFGGFAEGAWRRSGDRYYGEAGTFVFRLLPGGAGAQGFHWRGKNRYFMLCNQEGLALGGGGHFALFLDPDFYHGSSGACTTFESPPLCGEEAGSPSPPSHPPRPPVPPGAAAPPGSAAAGGGGGGDSRAFTCQEVELWAVRPATAPPLASRIRDRAHSFGN</sequence>
<feature type="region of interest" description="Disordered" evidence="5">
    <location>
        <begin position="106"/>
        <end position="150"/>
    </location>
</feature>
<evidence type="ECO:0000256" key="1">
    <source>
        <dbReference type="ARBA" id="ARBA00004173"/>
    </source>
</evidence>
<dbReference type="PANTHER" id="PTHR23354">
    <property type="entry name" value="NUCLEOLAR PROTEIN 7/ESTROGEN RECEPTOR COACTIVATOR-RELATED"/>
    <property type="match status" value="1"/>
</dbReference>
<dbReference type="PROSITE" id="PS51886">
    <property type="entry name" value="TLDC"/>
    <property type="match status" value="1"/>
</dbReference>
<dbReference type="PANTHER" id="PTHR23354:SF62">
    <property type="entry name" value="MUSTARD, ISOFORM V"/>
    <property type="match status" value="1"/>
</dbReference>
<name>A0A7S4DL73_HETAK</name>
<evidence type="ECO:0000256" key="4">
    <source>
        <dbReference type="ARBA" id="ARBA00040604"/>
    </source>
</evidence>
<feature type="domain" description="TLDc" evidence="6">
    <location>
        <begin position="1"/>
        <end position="162"/>
    </location>
</feature>
<evidence type="ECO:0000256" key="2">
    <source>
        <dbReference type="ARBA" id="ARBA00009540"/>
    </source>
</evidence>
<comment type="similarity">
    <text evidence="2">Belongs to the OXR1 family.</text>
</comment>
<evidence type="ECO:0000313" key="7">
    <source>
        <dbReference type="EMBL" id="CAE0656400.1"/>
    </source>
</evidence>